<accession>A0AC58URK4</accession>
<dbReference type="RefSeq" id="XP_075112128.1">
    <property type="nucleotide sequence ID" value="XM_075256027.1"/>
</dbReference>
<evidence type="ECO:0000313" key="1">
    <source>
        <dbReference type="Proteomes" id="UP000790787"/>
    </source>
</evidence>
<evidence type="ECO:0000313" key="2">
    <source>
        <dbReference type="RefSeq" id="XP_075112128.1"/>
    </source>
</evidence>
<organism evidence="1 2">
    <name type="scientific">Nicotiana tabacum</name>
    <name type="common">Common tobacco</name>
    <dbReference type="NCBI Taxonomy" id="4097"/>
    <lineage>
        <taxon>Eukaryota</taxon>
        <taxon>Viridiplantae</taxon>
        <taxon>Streptophyta</taxon>
        <taxon>Embryophyta</taxon>
        <taxon>Tracheophyta</taxon>
        <taxon>Spermatophyta</taxon>
        <taxon>Magnoliopsida</taxon>
        <taxon>eudicotyledons</taxon>
        <taxon>Gunneridae</taxon>
        <taxon>Pentapetalae</taxon>
        <taxon>asterids</taxon>
        <taxon>lamiids</taxon>
        <taxon>Solanales</taxon>
        <taxon>Solanaceae</taxon>
        <taxon>Nicotianoideae</taxon>
        <taxon>Nicotianeae</taxon>
        <taxon>Nicotiana</taxon>
    </lineage>
</organism>
<keyword evidence="1" id="KW-1185">Reference proteome</keyword>
<reference evidence="2" key="2">
    <citation type="submission" date="2025-08" db="UniProtKB">
        <authorList>
            <consortium name="RefSeq"/>
        </authorList>
    </citation>
    <scope>IDENTIFICATION</scope>
    <source>
        <tissue evidence="2">Leaf</tissue>
    </source>
</reference>
<gene>
    <name evidence="2" type="primary">LOC142182097</name>
</gene>
<proteinExistence type="predicted"/>
<protein>
    <submittedName>
        <fullName evidence="2">Uncharacterized protein LOC142182097</fullName>
    </submittedName>
</protein>
<dbReference type="Proteomes" id="UP000790787">
    <property type="component" value="Chromosome 6"/>
</dbReference>
<sequence length="822" mass="91479">MAPSSTVDDTSSGTSTGTTLVSIDTTHPYLLHASDAPGMVLVNTPFDGRGYPGWRRSILISLSAKNKLGFIDESCPTLALTATDFKTWSRCNDMVTSWLLNSLSKVIADRVLYSKITKDLWTDLEHRFGQPNGAKLYHPQKELADLAQGSFDIPGYFTKIKGLWDELDTLNSNMICSCDYNCGGKQKMFQFKENERLIQFLMGLNETYGPTKSNIQMINPLPTVNHAYSLLIQDENQREKHVNTHFSGDGSSFLAGSPQHTTQLSSGNQFSTQQKNGNVANKGNNVYKGNRNAQICSYCKMTNHTIENYYRLIDFPTNFKFTKTKKFQCHVRGNSAAAMDQTKGANNNITEVKLPNSSKGPLMKSPQVFSKAQDGLYLLEPSITKSSSHSSATVVPLPKKCHSHSVSVSLPISARTKSDVKLWHVRLRSKFEPRAKACVFLEYPTGQKGYKVLDVETKKVFVSRDVKFCEDIFPFSSSSSDIASLLFTSPAPSDNSAPPTPFYSISISHPSSPPSPSQHILTSSSPIMEPTSYSQASSHVGWKQVKQYADGSIERLKAQLVIRGDIQREGIDYTETFSPVVKMTTIRYLLLVAVKKEWTISQFDVSNAFLHGDLQEEVYMKFRAGNHPSELFELKSFLHSEFKIKDLGRLHYFLGMEILTKKEGLIVTQRKFTEELLTEFDFPDLPIVSSPLDLSSKLTADSGPPLASATIYRRLVGKLNYLTHTHPDLSFAMLTLSQYMQSPCLGHFTAALRVLHYLCANPRQGVFLNAKSSFSLLVGLPVVTLAGPLVVSSSVWVDPLSPGNKKNKPLFLYPLPKLNIDQ</sequence>
<reference evidence="1" key="1">
    <citation type="journal article" date="2014" name="Nat. Commun.">
        <title>The tobacco genome sequence and its comparison with those of tomato and potato.</title>
        <authorList>
            <person name="Sierro N."/>
            <person name="Battey J.N."/>
            <person name="Ouadi S."/>
            <person name="Bakaher N."/>
            <person name="Bovet L."/>
            <person name="Willig A."/>
            <person name="Goepfert S."/>
            <person name="Peitsch M.C."/>
            <person name="Ivanov N.V."/>
        </authorList>
    </citation>
    <scope>NUCLEOTIDE SEQUENCE [LARGE SCALE GENOMIC DNA]</scope>
</reference>
<name>A0AC58URK4_TOBAC</name>